<keyword evidence="2" id="KW-1185">Reference proteome</keyword>
<evidence type="ECO:0000313" key="1">
    <source>
        <dbReference type="EMBL" id="TFB23905.1"/>
    </source>
</evidence>
<proteinExistence type="predicted"/>
<sequence>MPNKLTHGHNLMWESSRMMLPEHKEILQQHQQKLNLKTKPQLDEQEVQCLEQQLNEAIHSGSTVTLVIFGPIEHLKLTGKIGMVDHQLRQIKILLPNDELEWVKFKDIMQIE</sequence>
<organism evidence="1 2">
    <name type="scientific">Filobacillus milosensis</name>
    <dbReference type="NCBI Taxonomy" id="94137"/>
    <lineage>
        <taxon>Bacteria</taxon>
        <taxon>Bacillati</taxon>
        <taxon>Bacillota</taxon>
        <taxon>Bacilli</taxon>
        <taxon>Bacillales</taxon>
        <taxon>Bacillaceae</taxon>
        <taxon>Filobacillus</taxon>
    </lineage>
</organism>
<dbReference type="Proteomes" id="UP000297975">
    <property type="component" value="Unassembled WGS sequence"/>
</dbReference>
<dbReference type="EMBL" id="SOPW01000003">
    <property type="protein sequence ID" value="TFB23905.1"/>
    <property type="molecule type" value="Genomic_DNA"/>
</dbReference>
<dbReference type="Pfam" id="PF08863">
    <property type="entry name" value="YolD"/>
    <property type="match status" value="1"/>
</dbReference>
<reference evidence="1 2" key="1">
    <citation type="submission" date="2019-03" db="EMBL/GenBank/DDBJ databases">
        <authorList>
            <person name="He R.-H."/>
        </authorList>
    </citation>
    <scope>NUCLEOTIDE SEQUENCE [LARGE SCALE GENOMIC DNA]</scope>
    <source>
        <strain evidence="2">SH 714</strain>
    </source>
</reference>
<dbReference type="RefSeq" id="WP_134338964.1">
    <property type="nucleotide sequence ID" value="NZ_SOPW01000003.1"/>
</dbReference>
<evidence type="ECO:0000313" key="2">
    <source>
        <dbReference type="Proteomes" id="UP000297975"/>
    </source>
</evidence>
<dbReference type="InterPro" id="IPR014962">
    <property type="entry name" value="YolD"/>
</dbReference>
<protein>
    <submittedName>
        <fullName evidence="1">YolD-like family protein</fullName>
    </submittedName>
</protein>
<comment type="caution">
    <text evidence="1">The sequence shown here is derived from an EMBL/GenBank/DDBJ whole genome shotgun (WGS) entry which is preliminary data.</text>
</comment>
<accession>A0A4Y8IX13</accession>
<dbReference type="OrthoDB" id="2376882at2"/>
<dbReference type="AlphaFoldDB" id="A0A4Y8IX13"/>
<name>A0A4Y8IX13_9BACI</name>
<gene>
    <name evidence="1" type="ORF">E3U55_03575</name>
</gene>